<feature type="domain" description="PARP catalytic" evidence="3">
    <location>
        <begin position="2207"/>
        <end position="2406"/>
    </location>
</feature>
<dbReference type="Gene3D" id="3.90.228.10">
    <property type="match status" value="1"/>
</dbReference>
<accession>A0A814S472</accession>
<feature type="region of interest" description="Disordered" evidence="2">
    <location>
        <begin position="1228"/>
        <end position="1270"/>
    </location>
</feature>
<feature type="compositionally biased region" description="Basic and acidic residues" evidence="2">
    <location>
        <begin position="2357"/>
        <end position="2368"/>
    </location>
</feature>
<feature type="compositionally biased region" description="Basic and acidic residues" evidence="2">
    <location>
        <begin position="1043"/>
        <end position="1052"/>
    </location>
</feature>
<reference evidence="5" key="1">
    <citation type="submission" date="2021-02" db="EMBL/GenBank/DDBJ databases">
        <authorList>
            <person name="Nowell W R."/>
        </authorList>
    </citation>
    <scope>NUCLEOTIDE SEQUENCE</scope>
</reference>
<keyword evidence="1" id="KW-0808">Transferase</keyword>
<feature type="region of interest" description="Disordered" evidence="2">
    <location>
        <begin position="2357"/>
        <end position="2378"/>
    </location>
</feature>
<dbReference type="CDD" id="cd02907">
    <property type="entry name" value="Macro_Af1521_BAL-like"/>
    <property type="match status" value="1"/>
</dbReference>
<dbReference type="SUPFAM" id="SSF56399">
    <property type="entry name" value="ADP-ribosylation"/>
    <property type="match status" value="1"/>
</dbReference>
<dbReference type="PANTHER" id="PTHR23079">
    <property type="entry name" value="RNA-DEPENDENT RNA POLYMERASE"/>
    <property type="match status" value="1"/>
</dbReference>
<feature type="region of interest" description="Disordered" evidence="2">
    <location>
        <begin position="1744"/>
        <end position="1763"/>
    </location>
</feature>
<feature type="compositionally biased region" description="Basic and acidic residues" evidence="2">
    <location>
        <begin position="1232"/>
        <end position="1241"/>
    </location>
</feature>
<keyword evidence="1" id="KW-0328">Glycosyltransferase</keyword>
<dbReference type="InterPro" id="IPR007855">
    <property type="entry name" value="RDRP"/>
</dbReference>
<dbReference type="EC" id="2.4.2.-" evidence="1"/>
<dbReference type="Pfam" id="PF00644">
    <property type="entry name" value="PARP"/>
    <property type="match status" value="1"/>
</dbReference>
<dbReference type="Proteomes" id="UP000663860">
    <property type="component" value="Unassembled WGS sequence"/>
</dbReference>
<gene>
    <name evidence="5" type="ORF">IZO911_LOCUS25240</name>
</gene>
<dbReference type="GO" id="GO:0003968">
    <property type="term" value="F:RNA-directed RNA polymerase activity"/>
    <property type="evidence" value="ECO:0007669"/>
    <property type="project" value="UniProtKB-KW"/>
</dbReference>
<feature type="compositionally biased region" description="Polar residues" evidence="2">
    <location>
        <begin position="1030"/>
        <end position="1042"/>
    </location>
</feature>
<feature type="compositionally biased region" description="Polar residues" evidence="2">
    <location>
        <begin position="2369"/>
        <end position="2378"/>
    </location>
</feature>
<dbReference type="InterPro" id="IPR002589">
    <property type="entry name" value="Macro_dom"/>
</dbReference>
<keyword evidence="1" id="KW-0520">NAD</keyword>
<feature type="compositionally biased region" description="Acidic residues" evidence="2">
    <location>
        <begin position="1242"/>
        <end position="1253"/>
    </location>
</feature>
<dbReference type="Gene3D" id="3.40.220.10">
    <property type="entry name" value="Leucine Aminopeptidase, subunit E, domain 1"/>
    <property type="match status" value="1"/>
</dbReference>
<organism evidence="5 6">
    <name type="scientific">Adineta steineri</name>
    <dbReference type="NCBI Taxonomy" id="433720"/>
    <lineage>
        <taxon>Eukaryota</taxon>
        <taxon>Metazoa</taxon>
        <taxon>Spiralia</taxon>
        <taxon>Gnathifera</taxon>
        <taxon>Rotifera</taxon>
        <taxon>Eurotatoria</taxon>
        <taxon>Bdelloidea</taxon>
        <taxon>Adinetida</taxon>
        <taxon>Adinetidae</taxon>
        <taxon>Adineta</taxon>
    </lineage>
</organism>
<dbReference type="GO" id="GO:0030422">
    <property type="term" value="P:siRNA processing"/>
    <property type="evidence" value="ECO:0007669"/>
    <property type="project" value="TreeGrafter"/>
</dbReference>
<feature type="region of interest" description="Disordered" evidence="2">
    <location>
        <begin position="989"/>
        <end position="1052"/>
    </location>
</feature>
<evidence type="ECO:0000256" key="1">
    <source>
        <dbReference type="RuleBase" id="RU362114"/>
    </source>
</evidence>
<dbReference type="EMBL" id="CAJNOE010000313">
    <property type="protein sequence ID" value="CAF1141285.1"/>
    <property type="molecule type" value="Genomic_DNA"/>
</dbReference>
<evidence type="ECO:0000256" key="2">
    <source>
        <dbReference type="SAM" id="MobiDB-lite"/>
    </source>
</evidence>
<dbReference type="SMART" id="SM00506">
    <property type="entry name" value="A1pp"/>
    <property type="match status" value="1"/>
</dbReference>
<evidence type="ECO:0000313" key="6">
    <source>
        <dbReference type="Proteomes" id="UP000663860"/>
    </source>
</evidence>
<comment type="caution">
    <text evidence="5">The sequence shown here is derived from an EMBL/GenBank/DDBJ whole genome shotgun (WGS) entry which is preliminary data.</text>
</comment>
<feature type="domain" description="Macro" evidence="4">
    <location>
        <begin position="1763"/>
        <end position="1951"/>
    </location>
</feature>
<dbReference type="PROSITE" id="PS51154">
    <property type="entry name" value="MACRO"/>
    <property type="match status" value="1"/>
</dbReference>
<dbReference type="GO" id="GO:0003723">
    <property type="term" value="F:RNA binding"/>
    <property type="evidence" value="ECO:0007669"/>
    <property type="project" value="UniProtKB-KW"/>
</dbReference>
<protein>
    <recommendedName>
        <fullName evidence="1">Poly [ADP-ribose] polymerase</fullName>
        <shortName evidence="1">PARP</shortName>
        <ecNumber evidence="1">2.4.2.-</ecNumber>
    </recommendedName>
</protein>
<dbReference type="Pfam" id="PF01661">
    <property type="entry name" value="Macro"/>
    <property type="match status" value="1"/>
</dbReference>
<evidence type="ECO:0000259" key="4">
    <source>
        <dbReference type="PROSITE" id="PS51154"/>
    </source>
</evidence>
<dbReference type="GO" id="GO:0031380">
    <property type="term" value="C:nuclear RNA-directed RNA polymerase complex"/>
    <property type="evidence" value="ECO:0007669"/>
    <property type="project" value="TreeGrafter"/>
</dbReference>
<evidence type="ECO:0000259" key="3">
    <source>
        <dbReference type="PROSITE" id="PS51059"/>
    </source>
</evidence>
<sequence length="2406" mass="274430">MSGLIHCEFKHIPSKKAAEQLASNIETFVCPNTFDKRGIRNCGENGNDSIKFTLTREEANKVRDQLAHVLSNENSPVWFNILSNPLDLLMRRSLATTSADIYQQGTTFYALCLFGSLRSYSQFYSHNSFDNKIVKLSFIPSGSIPDTLYIEFEDIRIVIPFVSIQRKNILVNKDNVENGIYVLLPLKYAPNIYRLEPIKGGDKSGKNLNTKSVRICADQQNTEFVTDIAQCSDLVLYFIPPKERAWMFLSYFLIDQSERYHINFSTFKISNWSTEKNKNQTPDPFNYRNASFQDRYALQMLMSLGFLFQDKWAQLTDQELNWDECKIKKLYNLCCYVVEQLCNDHGYDLRRAAKDFKTRNRADSNMDEQAISVENKQRLKVASCTLTPLNIIFQPLEVTTGSRALRNSQFGGPERFLLVHFRDEDNRRLHVSSSSIKHRLKNAMLNGIELLNRTFKYMGASTGQMKEMGFWFIDLPPNLKNMKDAHDLLGNFDKIKNISTYIARVGQYFSTTWPIGITLVKVANKSDIRSNDEAYYVYEENDIKRKNEKGIEYCFTDGIGKISWGLAGRVAQQMHIPLYSKEDIPSAYQIRVAGCKGIVAIDPNSTLNDYYISVRDSMMKFPSDDWNLEICEFARPMTLTLNNQVIRLLSDLGNSDDVFIAFQNRGFTQWEVPEDQQPSAIDIAVQKNAFYSLSKHNLITNRIPIPPEDGRNLFGVADETGELKYGECFIQCSSLNSANNGQRKFRVITGPILVTKNPCLWPGDFRQLQAVRNRKLEECMRDVIVFPINGHRPHPNEIAGSDLDGDKYWVYWGDHLRIERNVEPLSYEAAKKTEVSLINQQIIVNHIVESFEAGVILGMIANTHTVVADKHEKHSFSEPCKKLAELFALAVDSPKTGKFVDIAEIRPLQAKYYESWPEFMRKTGKPTCNSNSILQKLFSKAVERYYQWHEKPKINPSPQKIRGINDATTMEIRDEAFKNWLDRNSYKEAMDRKKVQEKSVKEADNNESLDNSLPPISKKTTKRSTTATTDNSQSETKTLNNRLSKDTSNRLEIPVKPKLATNQKTKDIAEHQCGDKLGIHIHTSQHAEALKQIDITRSTPSVKRKVLPQSAKEPIQEIIELNGAQCNFLEFFGDKILNTIRNKPGIKHVKIKDGKLHLIGGSLVISNTEYYLKETLHEQYVTIPCNMKKYLQTKCQRPLLKRFSQKYSVGISFRQTSTNTSVDTIRVYNQNDNDRDENHSEDNDDDDDDDDAASESSNASSSTTTKPDNFRPNGICARKFKQVTLCSDSKELLSKATKELQNYSLNRQAWALSQDEITWILSQSRNEKPSPQKYNPIREQCFRIKNYLTSLTQSDTNSIVRIFINYTNGVWYVNVTGFQNHVKNAVPKIKNWLDDNVKAEIQLPISKVMAIFLRTKASSDIKKLEKTHCIKITIPFSSSSRKHKDDQQGDQQDDSDHGYLKLTGSTSRISLAQTHVEDFLENLFEKQKHFLCQTWDVSRNICSIICMRLQKFQDSADCEAIGWIKTYAIVERRETTSKITISIVGFNELAVDDVVEQCQDIVEGYTIWKPSGEDYRAMVNALLVKKIPSLDEFCRQWDTEIRLDRDTSTVTIPAQSKMIAEEIKEALLSLREEKKTRVKRVSEFICIPLNIRRFFNQNIGSLLDEAKCQKIFLELKNPHGLTLHGPSEIIIEFKQKINLIINNIQRKITTYRIQLSSIESDFMRTNAYEPIKRIERETNTIIRDVNTDKTHSSSNKSDDDTNPTITVVVNSRVQTIAVEKGDITKAQNVDAIVNAANGSLLHAGGVDKAIANAAGSALDEECKQIIAKNNALPIPAGKAVKTTAGRLPFKCIIHAIGPQYIDGNQQERSLLFSCVLECLKLAENEGCISVALPAISGKTYGFPLADCTNIVVRAIKQFFADYPQSKMKKVILLDMDDTACNSFAREVSIDHNNAVLDNDDAIVDCELPPLTAEWCWQDDNYEQIYNDDDICQIENTFQEYLKNSSSSELTISVDNLASGTIIDYNIHFFPDVKTLIANNPNTLNSRLVCGFQMRKDTRFRRDLIRYPLVVVQQQRQNKIKPVSYRPKPLDSYDPQITIARESWDITGITKATVEQAQKAIKLAIDSATIPESFFINLNQNLDDHRMALRKIAAQQHIKIDFQQESSGQLSMTLKGFKTSVLDAKSQIDLYAEDILKTQVENDDELRIPKAWGDQKEGCNLVPIPKNDPDFASIENRMKETMPNIKIDKIERIQNVRLWNHYAFRRRVLKKELRVMSNSQIELELFHGTRNTPTSAVYNGEYGLDMTFSSDGLWGIGIYFAKNASYSCGSYAYTLPNGKKQVFLAQVLTGDVHDCKSDTSLRRPPKKNETVSNRRYNSVSGDTGGSKVYIVYENRVVYPTYLITFIP</sequence>
<dbReference type="InterPro" id="IPR043472">
    <property type="entry name" value="Macro_dom-like"/>
</dbReference>
<dbReference type="PANTHER" id="PTHR23079:SF55">
    <property type="entry name" value="RNA-DIRECTED RNA POLYMERASE"/>
    <property type="match status" value="1"/>
</dbReference>
<dbReference type="InterPro" id="IPR057596">
    <property type="entry name" value="RDRP_core"/>
</dbReference>
<evidence type="ECO:0000313" key="5">
    <source>
        <dbReference type="EMBL" id="CAF1141285.1"/>
    </source>
</evidence>
<feature type="compositionally biased region" description="Basic and acidic residues" evidence="2">
    <location>
        <begin position="1745"/>
        <end position="1759"/>
    </location>
</feature>
<dbReference type="SUPFAM" id="SSF52949">
    <property type="entry name" value="Macro domain-like"/>
    <property type="match status" value="1"/>
</dbReference>
<name>A0A814S472_9BILA</name>
<dbReference type="PROSITE" id="PS51059">
    <property type="entry name" value="PARP_CATALYTIC"/>
    <property type="match status" value="1"/>
</dbReference>
<dbReference type="Pfam" id="PF05183">
    <property type="entry name" value="RdRP"/>
    <property type="match status" value="2"/>
</dbReference>
<proteinExistence type="predicted"/>
<feature type="compositionally biased region" description="Basic and acidic residues" evidence="2">
    <location>
        <begin position="989"/>
        <end position="1004"/>
    </location>
</feature>
<dbReference type="GO" id="GO:0003950">
    <property type="term" value="F:NAD+ poly-ADP-ribosyltransferase activity"/>
    <property type="evidence" value="ECO:0007669"/>
    <property type="project" value="UniProtKB-UniRule"/>
</dbReference>
<dbReference type="InterPro" id="IPR012317">
    <property type="entry name" value="Poly(ADP-ribose)pol_cat_dom"/>
</dbReference>